<comment type="caution">
    <text evidence="1">The sequence shown here is derived from an EMBL/GenBank/DDBJ whole genome shotgun (WGS) entry which is preliminary data.</text>
</comment>
<dbReference type="EMBL" id="JBBPBM010000139">
    <property type="protein sequence ID" value="KAK8504605.1"/>
    <property type="molecule type" value="Genomic_DNA"/>
</dbReference>
<accession>A0ABR2BBU9</accession>
<protein>
    <submittedName>
        <fullName evidence="1">Uncharacterized protein</fullName>
    </submittedName>
</protein>
<evidence type="ECO:0000313" key="1">
    <source>
        <dbReference type="EMBL" id="KAK8504605.1"/>
    </source>
</evidence>
<organism evidence="1 2">
    <name type="scientific">Hibiscus sabdariffa</name>
    <name type="common">roselle</name>
    <dbReference type="NCBI Taxonomy" id="183260"/>
    <lineage>
        <taxon>Eukaryota</taxon>
        <taxon>Viridiplantae</taxon>
        <taxon>Streptophyta</taxon>
        <taxon>Embryophyta</taxon>
        <taxon>Tracheophyta</taxon>
        <taxon>Spermatophyta</taxon>
        <taxon>Magnoliopsida</taxon>
        <taxon>eudicotyledons</taxon>
        <taxon>Gunneridae</taxon>
        <taxon>Pentapetalae</taxon>
        <taxon>rosids</taxon>
        <taxon>malvids</taxon>
        <taxon>Malvales</taxon>
        <taxon>Malvaceae</taxon>
        <taxon>Malvoideae</taxon>
        <taxon>Hibiscus</taxon>
    </lineage>
</organism>
<keyword evidence="2" id="KW-1185">Reference proteome</keyword>
<gene>
    <name evidence="1" type="ORF">V6N12_017145</name>
</gene>
<evidence type="ECO:0000313" key="2">
    <source>
        <dbReference type="Proteomes" id="UP001472677"/>
    </source>
</evidence>
<proteinExistence type="predicted"/>
<dbReference type="Proteomes" id="UP001472677">
    <property type="component" value="Unassembled WGS sequence"/>
</dbReference>
<reference evidence="1 2" key="1">
    <citation type="journal article" date="2024" name="G3 (Bethesda)">
        <title>Genome assembly of Hibiscus sabdariffa L. provides insights into metabolisms of medicinal natural products.</title>
        <authorList>
            <person name="Kim T."/>
        </authorList>
    </citation>
    <scope>NUCLEOTIDE SEQUENCE [LARGE SCALE GENOMIC DNA]</scope>
    <source>
        <strain evidence="1">TK-2024</strain>
        <tissue evidence="1">Old leaves</tissue>
    </source>
</reference>
<sequence length="377" mass="43230">MQKNKNRTIRELMWEDMNQPMREFPMPTVDYQHQHTNAFQGRRVDGSYDDATFTSISAQLAELTNLATSMLPPKTTQRVHAMTISCDYCGEHHPIGNCSYNPDAYGHMEDHSWNQQQNSSWYDQNAQNFFYHNNFASTADMSWQSNPHQDHSNSLEETFQAFIARPGSLMEFNQLPQQCNNIQEPSNSMDAILARMDVHLREAEERSRRSTFAIDTMPQQLIHRDTEIPMLEVKEQCEENSLICEEQLEPLIQKHVDEKCPNEPIQQIATATVEELGQSNATTTLNEAEQGDASANSKESDAKNATTTLMRKQESLNCSFPQLSWQSHDYMLDQQDGDTLLIEYEKNFGRGLPQQLARATIATTEKATSNHDGIWRE</sequence>
<name>A0ABR2BBU9_9ROSI</name>